<dbReference type="GO" id="GO:0000150">
    <property type="term" value="F:DNA strand exchange activity"/>
    <property type="evidence" value="ECO:0007669"/>
    <property type="project" value="InterPro"/>
</dbReference>
<dbReference type="EMBL" id="CP054929">
    <property type="protein sequence ID" value="QKW50819.1"/>
    <property type="molecule type" value="Genomic_DNA"/>
</dbReference>
<dbReference type="AlphaFoldDB" id="A0A7H8N8R0"/>
<dbReference type="PANTHER" id="PTHR30461">
    <property type="entry name" value="DNA-INVERTASE FROM LAMBDOID PROPHAGE"/>
    <property type="match status" value="1"/>
</dbReference>
<evidence type="ECO:0000313" key="3">
    <source>
        <dbReference type="EMBL" id="QKW50819.1"/>
    </source>
</evidence>
<accession>A0A7H8N8R0</accession>
<dbReference type="GO" id="GO:0003677">
    <property type="term" value="F:DNA binding"/>
    <property type="evidence" value="ECO:0007669"/>
    <property type="project" value="InterPro"/>
</dbReference>
<dbReference type="InterPro" id="IPR050639">
    <property type="entry name" value="SSR_resolvase"/>
</dbReference>
<sequence>MHLSSPVHDRISSQRAQRAVAGTAGTHATDAPERGGKPRIWGRPPYGYRAVAGPEGTGLRLVPDERTAPIVRRIFDEYLDDRGLQIIAEGLTADEVPSPGSHGPRTGEGTGAWSKSAVRAILVNPRYAGHAATGGGKGAALCTPVLPTDVFERVRARFEARRARPERDAASTTCREYALRGMVRCARCNRLMQGTWNNAEPYYRCRFPAEYATANQIEHPRNVYLREQSVLGPLTSWLRSVAAPQWRVPPLRTADGQARLDAFRAMELRMVYDDSTRLLRVKATAGPDGTVLRGTLAL</sequence>
<feature type="domain" description="Recombinase" evidence="2">
    <location>
        <begin position="45"/>
        <end position="164"/>
    </location>
</feature>
<gene>
    <name evidence="3" type="ORF">HUT08_16195</name>
</gene>
<proteinExistence type="predicted"/>
<protein>
    <submittedName>
        <fullName evidence="3">Recombinase family protein</fullName>
    </submittedName>
</protein>
<dbReference type="Pfam" id="PF13408">
    <property type="entry name" value="Zn_ribbon_recom"/>
    <property type="match status" value="1"/>
</dbReference>
<evidence type="ECO:0000313" key="4">
    <source>
        <dbReference type="Proteomes" id="UP000509303"/>
    </source>
</evidence>
<dbReference type="InterPro" id="IPR025827">
    <property type="entry name" value="Zn_ribbon_recom_dom"/>
</dbReference>
<reference evidence="3 4" key="1">
    <citation type="submission" date="2020-06" db="EMBL/GenBank/DDBJ databases">
        <title>Genome mining for natural products.</title>
        <authorList>
            <person name="Zhang B."/>
            <person name="Shi J."/>
            <person name="Ge H."/>
        </authorList>
    </citation>
    <scope>NUCLEOTIDE SEQUENCE [LARGE SCALE GENOMIC DNA]</scope>
    <source>
        <strain evidence="3 4">NA00687</strain>
    </source>
</reference>
<feature type="region of interest" description="Disordered" evidence="1">
    <location>
        <begin position="1"/>
        <end position="45"/>
    </location>
</feature>
<dbReference type="InterPro" id="IPR038109">
    <property type="entry name" value="DNA_bind_recomb_sf"/>
</dbReference>
<dbReference type="RefSeq" id="WP_176162552.1">
    <property type="nucleotide sequence ID" value="NZ_CP054929.1"/>
</dbReference>
<dbReference type="InterPro" id="IPR011109">
    <property type="entry name" value="DNA_bind_recombinase_dom"/>
</dbReference>
<name>A0A7H8N8R0_9ACTN</name>
<evidence type="ECO:0000256" key="1">
    <source>
        <dbReference type="SAM" id="MobiDB-lite"/>
    </source>
</evidence>
<dbReference type="Pfam" id="PF07508">
    <property type="entry name" value="Recombinase"/>
    <property type="match status" value="1"/>
</dbReference>
<dbReference type="PROSITE" id="PS51737">
    <property type="entry name" value="RECOMBINASE_DNA_BIND"/>
    <property type="match status" value="1"/>
</dbReference>
<dbReference type="Proteomes" id="UP000509303">
    <property type="component" value="Chromosome"/>
</dbReference>
<dbReference type="PANTHER" id="PTHR30461:SF23">
    <property type="entry name" value="DNA RECOMBINASE-RELATED"/>
    <property type="match status" value="1"/>
</dbReference>
<dbReference type="Gene3D" id="3.90.1750.20">
    <property type="entry name" value="Putative Large Serine Recombinase, Chain B, Domain 2"/>
    <property type="match status" value="1"/>
</dbReference>
<evidence type="ECO:0000259" key="2">
    <source>
        <dbReference type="PROSITE" id="PS51737"/>
    </source>
</evidence>
<keyword evidence="4" id="KW-1185">Reference proteome</keyword>
<organism evidence="3 4">
    <name type="scientific">Streptomyces buecherae</name>
    <dbReference type="NCBI Taxonomy" id="2763006"/>
    <lineage>
        <taxon>Bacteria</taxon>
        <taxon>Bacillati</taxon>
        <taxon>Actinomycetota</taxon>
        <taxon>Actinomycetes</taxon>
        <taxon>Kitasatosporales</taxon>
        <taxon>Streptomycetaceae</taxon>
        <taxon>Streptomyces</taxon>
    </lineage>
</organism>